<comment type="catalytic activity">
    <reaction evidence="7">
        <text>L-asparagine + H2O = L-aspartate + NH4(+)</text>
        <dbReference type="Rhea" id="RHEA:21016"/>
        <dbReference type="ChEBI" id="CHEBI:15377"/>
        <dbReference type="ChEBI" id="CHEBI:28938"/>
        <dbReference type="ChEBI" id="CHEBI:29991"/>
        <dbReference type="ChEBI" id="CHEBI:58048"/>
        <dbReference type="EC" id="3.5.1.1"/>
    </reaction>
</comment>
<comment type="caution">
    <text evidence="16">The sequence shown here is derived from an EMBL/GenBank/DDBJ whole genome shotgun (WGS) entry which is preliminary data.</text>
</comment>
<dbReference type="AlphaFoldDB" id="A0A090NL26"/>
<evidence type="ECO:0000256" key="2">
    <source>
        <dbReference type="ARBA" id="ARBA00010518"/>
    </source>
</evidence>
<comment type="subcellular location">
    <subcellularLocation>
        <location evidence="1">Cytoplasm</location>
    </subcellularLocation>
</comment>
<evidence type="ECO:0000256" key="6">
    <source>
        <dbReference type="ARBA" id="ARBA00022801"/>
    </source>
</evidence>
<dbReference type="PANTHER" id="PTHR11707:SF28">
    <property type="entry name" value="60 KDA LYSOPHOSPHOLIPASE"/>
    <property type="match status" value="1"/>
</dbReference>
<feature type="active site" evidence="13">
    <location>
        <position position="138"/>
    </location>
</feature>
<evidence type="ECO:0000256" key="10">
    <source>
        <dbReference type="ARBA" id="ARBA00080176"/>
    </source>
</evidence>
<dbReference type="PIRSF" id="PIRSF001220">
    <property type="entry name" value="L-ASNase_gatD"/>
    <property type="match status" value="1"/>
</dbReference>
<dbReference type="CDD" id="cd08963">
    <property type="entry name" value="L-asparaginase_I"/>
    <property type="match status" value="1"/>
</dbReference>
<dbReference type="Pfam" id="PF00710">
    <property type="entry name" value="Asparaginase"/>
    <property type="match status" value="1"/>
</dbReference>
<evidence type="ECO:0000256" key="11">
    <source>
        <dbReference type="PIRSR" id="PIRSR001220-1"/>
    </source>
</evidence>
<accession>A0A090NL26</accession>
<dbReference type="InterPro" id="IPR027475">
    <property type="entry name" value="Asparaginase/glutaminase_AS2"/>
</dbReference>
<feature type="domain" description="L-asparaginase N-terminal" evidence="14">
    <location>
        <begin position="53"/>
        <end position="235"/>
    </location>
</feature>
<feature type="domain" description="Asparaginase/glutaminase C-terminal" evidence="15">
    <location>
        <begin position="260"/>
        <end position="373"/>
    </location>
</feature>
<dbReference type="FunFam" id="3.40.50.40:FF:000001">
    <property type="entry name" value="L-asparaginase 1"/>
    <property type="match status" value="1"/>
</dbReference>
<dbReference type="GO" id="GO:0005829">
    <property type="term" value="C:cytosol"/>
    <property type="evidence" value="ECO:0007669"/>
    <property type="project" value="TreeGrafter"/>
</dbReference>
<dbReference type="InterPro" id="IPR041725">
    <property type="entry name" value="L-asparaginase_I"/>
</dbReference>
<keyword evidence="6 16" id="KW-0378">Hydrolase</keyword>
<protein>
    <recommendedName>
        <fullName evidence="8">L-asparaginase 1</fullName>
        <ecNumber evidence="4">3.5.1.1</ecNumber>
    </recommendedName>
    <alternativeName>
        <fullName evidence="9">L-asparaginase I</fullName>
    </alternativeName>
    <alternativeName>
        <fullName evidence="10">L-asparagine amidohydrolase I</fullName>
    </alternativeName>
</protein>
<evidence type="ECO:0000256" key="12">
    <source>
        <dbReference type="PIRSR" id="PIRSR001220-2"/>
    </source>
</evidence>
<dbReference type="Gene3D" id="3.40.50.40">
    <property type="match status" value="1"/>
</dbReference>
<dbReference type="Gene3D" id="3.40.50.1170">
    <property type="entry name" value="L-asparaginase, N-terminal domain"/>
    <property type="match status" value="1"/>
</dbReference>
<evidence type="ECO:0000256" key="9">
    <source>
        <dbReference type="ARBA" id="ARBA00079761"/>
    </source>
</evidence>
<dbReference type="PRINTS" id="PR00139">
    <property type="entry name" value="ASNGLNASE"/>
</dbReference>
<evidence type="ECO:0000256" key="8">
    <source>
        <dbReference type="ARBA" id="ARBA00067587"/>
    </source>
</evidence>
<evidence type="ECO:0000259" key="14">
    <source>
        <dbReference type="Pfam" id="PF00710"/>
    </source>
</evidence>
<comment type="similarity">
    <text evidence="2">Belongs to the asparaginase 1 family.</text>
</comment>
<evidence type="ECO:0000313" key="16">
    <source>
        <dbReference type="EMBL" id="ESU81282.1"/>
    </source>
</evidence>
<proteinExistence type="inferred from homology"/>
<dbReference type="GO" id="GO:0004067">
    <property type="term" value="F:asparaginase activity"/>
    <property type="evidence" value="ECO:0007669"/>
    <property type="project" value="UniProtKB-UniRule"/>
</dbReference>
<gene>
    <name evidence="16" type="ORF">WRSd3_00838</name>
</gene>
<dbReference type="InterPro" id="IPR006033">
    <property type="entry name" value="AsnA_fam"/>
</dbReference>
<evidence type="ECO:0000256" key="4">
    <source>
        <dbReference type="ARBA" id="ARBA00012920"/>
    </source>
</evidence>
<dbReference type="SMART" id="SM00870">
    <property type="entry name" value="Asparaginase"/>
    <property type="match status" value="1"/>
</dbReference>
<dbReference type="InterPro" id="IPR036152">
    <property type="entry name" value="Asp/glu_Ase-like_sf"/>
</dbReference>
<evidence type="ECO:0000256" key="1">
    <source>
        <dbReference type="ARBA" id="ARBA00004496"/>
    </source>
</evidence>
<dbReference type="PROSITE" id="PS00917">
    <property type="entry name" value="ASN_GLN_ASE_2"/>
    <property type="match status" value="1"/>
</dbReference>
<keyword evidence="5" id="KW-0963">Cytoplasm</keyword>
<reference evidence="16 17" key="1">
    <citation type="submission" date="2013-10" db="EMBL/GenBank/DDBJ databases">
        <title>Draft genomes and the virulence plasmids of Sd1617 vaccine constructs: WRSd3 and WRSd5.</title>
        <authorList>
            <person name="Aksomboon Vongsawan A."/>
            <person name="Venkatesan M.M."/>
            <person name="Vaisvil B."/>
            <person name="Emel G."/>
            <person name="Kepatral V."/>
            <person name="Sethabutr O."/>
            <person name="Serichantalergs O."/>
            <person name="Mason C."/>
        </authorList>
    </citation>
    <scope>NUCLEOTIDE SEQUENCE [LARGE SCALE GENOMIC DNA]</scope>
    <source>
        <strain evidence="16 17">WRSd3</strain>
    </source>
</reference>
<dbReference type="GO" id="GO:0009066">
    <property type="term" value="P:aspartate family amino acid metabolic process"/>
    <property type="evidence" value="ECO:0007669"/>
    <property type="project" value="UniProtKB-ARBA"/>
</dbReference>
<dbReference type="InterPro" id="IPR027474">
    <property type="entry name" value="L-asparaginase_N"/>
</dbReference>
<dbReference type="PATRIC" id="fig|1401327.3.peg.768"/>
<dbReference type="Pfam" id="PF17763">
    <property type="entry name" value="Asparaginase_C"/>
    <property type="match status" value="1"/>
</dbReference>
<organism evidence="16 17">
    <name type="scientific">Shigella dysenteriae WRSd3</name>
    <dbReference type="NCBI Taxonomy" id="1401327"/>
    <lineage>
        <taxon>Bacteria</taxon>
        <taxon>Pseudomonadati</taxon>
        <taxon>Pseudomonadota</taxon>
        <taxon>Gammaproteobacteria</taxon>
        <taxon>Enterobacterales</taxon>
        <taxon>Enterobacteriaceae</taxon>
        <taxon>Shigella</taxon>
    </lineage>
</organism>
<name>A0A090NL26_SHIDY</name>
<evidence type="ECO:0000313" key="17">
    <source>
        <dbReference type="Proteomes" id="UP000017944"/>
    </source>
</evidence>
<evidence type="ECO:0000256" key="13">
    <source>
        <dbReference type="PROSITE-ProRule" id="PRU10100"/>
    </source>
</evidence>
<dbReference type="EC" id="3.5.1.1" evidence="4"/>
<dbReference type="PIRSF" id="PIRSF500176">
    <property type="entry name" value="L_ASNase"/>
    <property type="match status" value="1"/>
</dbReference>
<dbReference type="SFLD" id="SFLDS00057">
    <property type="entry name" value="Glutaminase/Asparaginase"/>
    <property type="match status" value="1"/>
</dbReference>
<feature type="binding site" evidence="12">
    <location>
        <begin position="138"/>
        <end position="139"/>
    </location>
    <ligand>
        <name>substrate</name>
    </ligand>
</feature>
<sequence>MADRSSAIFLILFPLSRPIFPYPHSIWCAPPASRIYFCSFDIIHINIMQKKSIYVAYTGGTIGMQRSEQGYIPVSGHLQRQLALMPEFHRPEMPDFTIHEYTPLMDSSDMTPEDWQHIAEDIKAHYDDYDGFVILHGTDTMAYTASALSFMLENLGKPVIVTGSQIPLAELRSDGQINLLNALYVAANYPINEVTLFFNNRLYRGNRTTKAHADGFDAFASPNLPPLLEAGIHIRRLNTPPAPHGERELIVHPITPQPIGVVTIYPGISADVVRNFLRQPVKALILRSYGVGNAPQNKAFLQELQEASDRGIVVVNLTQCMSGKVNMGGYATGNALAHAGVIGGADMTVEATLTKLHYLLSQELDTETIRKAMSQNLRGELTPDD</sequence>
<dbReference type="PROSITE" id="PS51732">
    <property type="entry name" value="ASN_GLN_ASE_3"/>
    <property type="match status" value="1"/>
</dbReference>
<dbReference type="InterPro" id="IPR037152">
    <property type="entry name" value="L-asparaginase_N_sf"/>
</dbReference>
<feature type="active site" description="O-isoaspartyl threonine intermediate" evidence="11">
    <location>
        <position position="61"/>
    </location>
</feature>
<evidence type="ECO:0000256" key="5">
    <source>
        <dbReference type="ARBA" id="ARBA00022490"/>
    </source>
</evidence>
<dbReference type="InterPro" id="IPR040919">
    <property type="entry name" value="Asparaginase_C"/>
</dbReference>
<dbReference type="SUPFAM" id="SSF53774">
    <property type="entry name" value="Glutaminase/Asparaginase"/>
    <property type="match status" value="1"/>
</dbReference>
<dbReference type="NCBIfam" id="NF006998">
    <property type="entry name" value="PRK09461.1"/>
    <property type="match status" value="1"/>
</dbReference>
<dbReference type="Proteomes" id="UP000017944">
    <property type="component" value="Unassembled WGS sequence"/>
</dbReference>
<dbReference type="EMBL" id="AXUT01000066">
    <property type="protein sequence ID" value="ESU81282.1"/>
    <property type="molecule type" value="Genomic_DNA"/>
</dbReference>
<dbReference type="NCBIfam" id="TIGR00519">
    <property type="entry name" value="asnASE_I"/>
    <property type="match status" value="1"/>
</dbReference>
<dbReference type="InterPro" id="IPR027473">
    <property type="entry name" value="L-asparaginase_C"/>
</dbReference>
<evidence type="ECO:0000259" key="15">
    <source>
        <dbReference type="Pfam" id="PF17763"/>
    </source>
</evidence>
<dbReference type="PANTHER" id="PTHR11707">
    <property type="entry name" value="L-ASPARAGINASE"/>
    <property type="match status" value="1"/>
</dbReference>
<feature type="binding site" evidence="12">
    <location>
        <position position="107"/>
    </location>
    <ligand>
        <name>substrate</name>
    </ligand>
</feature>
<dbReference type="FunFam" id="3.40.50.1170:FF:000002">
    <property type="entry name" value="L-asparaginase 1"/>
    <property type="match status" value="1"/>
</dbReference>
<evidence type="ECO:0000256" key="7">
    <source>
        <dbReference type="ARBA" id="ARBA00049366"/>
    </source>
</evidence>
<dbReference type="InterPro" id="IPR006034">
    <property type="entry name" value="Asparaginase/glutaminase-like"/>
</dbReference>
<comment type="subunit">
    <text evidence="3">Homotetramer.</text>
</comment>
<evidence type="ECO:0000256" key="3">
    <source>
        <dbReference type="ARBA" id="ARBA00011881"/>
    </source>
</evidence>